<keyword evidence="7" id="KW-1185">Reference proteome</keyword>
<evidence type="ECO:0000313" key="6">
    <source>
        <dbReference type="Proteomes" id="UP001146793"/>
    </source>
</evidence>
<dbReference type="GO" id="GO:0016791">
    <property type="term" value="F:phosphatase activity"/>
    <property type="evidence" value="ECO:0007669"/>
    <property type="project" value="TreeGrafter"/>
</dbReference>
<proteinExistence type="inferred from homology"/>
<comment type="caution">
    <text evidence="4">The sequence shown here is derived from an EMBL/GenBank/DDBJ whole genome shotgun (WGS) entry which is preliminary data.</text>
</comment>
<dbReference type="InterPro" id="IPR000560">
    <property type="entry name" value="His_Pase_clade-2"/>
</dbReference>
<keyword evidence="2" id="KW-0378">Hydrolase</keyword>
<reference evidence="5" key="1">
    <citation type="submission" date="2022-08" db="EMBL/GenBank/DDBJ databases">
        <title>Novel sulfate-reducing endosymbionts in the free-living metamonad Anaeramoeba.</title>
        <authorList>
            <person name="Jerlstrom-Hultqvist J."/>
            <person name="Cepicka I."/>
            <person name="Gallot-Lavallee L."/>
            <person name="Salas-Leiva D."/>
            <person name="Curtis B.A."/>
            <person name="Zahonova K."/>
            <person name="Pipaliya S."/>
            <person name="Dacks J."/>
            <person name="Roger A.J."/>
        </authorList>
    </citation>
    <scope>NUCLEOTIDE SEQUENCE</scope>
    <source>
        <strain evidence="5">Schooner1</strain>
    </source>
</reference>
<dbReference type="Gene3D" id="3.40.50.1240">
    <property type="entry name" value="Phosphoglycerate mutase-like"/>
    <property type="match status" value="1"/>
</dbReference>
<evidence type="ECO:0000256" key="2">
    <source>
        <dbReference type="ARBA" id="ARBA00022801"/>
    </source>
</evidence>
<keyword evidence="3" id="KW-0732">Signal</keyword>
<dbReference type="InterPro" id="IPR029033">
    <property type="entry name" value="His_PPase_superfam"/>
</dbReference>
<dbReference type="InterPro" id="IPR050645">
    <property type="entry name" value="Histidine_acid_phosphatase"/>
</dbReference>
<dbReference type="AlphaFoldDB" id="A0AAV7YTK5"/>
<dbReference type="PANTHER" id="PTHR11567">
    <property type="entry name" value="ACID PHOSPHATASE-RELATED"/>
    <property type="match status" value="1"/>
</dbReference>
<sequence length="387" mass="44986">MFKFLLFLALLFLFTQTNAEKNLVLFQLFTRHGARTPIHKLPNDDAVWYCENMMDEAPSFDQSSTEHLPFIFRRVFIMDSGEYLGNCTHGQLTKTGSEQHRSLGKKLRAKLIDTGFLDKTYNPDEVYIRSTDVDRTRQSAQSLFLGLFDLPVDSFSRQDSHISKIVPIHTLEKSNEYLNTNGNACPLVEWLQYIMKYDQEYLQHEASLADLKAQMKKIFKTDDIPALDDIADTIECRIAHGVSLPDGMTQEHVKQLEDEMFWQFNFTYTYKNLSRYALGLGLRDVLQEMILKINGLTTIKFKHYSAHDTTVAPLMYIFGVQTGQPTYAAHIYFQLYKEAGKYFVKLEYQDQPIIIPGCKDVYCPFQKFYQIAMDLIPQPYYKACRNF</sequence>
<gene>
    <name evidence="4" type="ORF">M0812_21752</name>
    <name evidence="5" type="ORF">M0813_02206</name>
</gene>
<dbReference type="Pfam" id="PF00328">
    <property type="entry name" value="His_Phos_2"/>
    <property type="match status" value="1"/>
</dbReference>
<feature type="signal peptide" evidence="3">
    <location>
        <begin position="1"/>
        <end position="19"/>
    </location>
</feature>
<evidence type="ECO:0000256" key="1">
    <source>
        <dbReference type="ARBA" id="ARBA00005375"/>
    </source>
</evidence>
<dbReference type="Proteomes" id="UP001146793">
    <property type="component" value="Unassembled WGS sequence"/>
</dbReference>
<evidence type="ECO:0000256" key="3">
    <source>
        <dbReference type="SAM" id="SignalP"/>
    </source>
</evidence>
<dbReference type="Proteomes" id="UP001150062">
    <property type="component" value="Unassembled WGS sequence"/>
</dbReference>
<comment type="similarity">
    <text evidence="1">Belongs to the histidine acid phosphatase family.</text>
</comment>
<evidence type="ECO:0000313" key="5">
    <source>
        <dbReference type="EMBL" id="KAJ6246950.1"/>
    </source>
</evidence>
<name>A0AAV7YTK5_9EUKA</name>
<evidence type="ECO:0000313" key="7">
    <source>
        <dbReference type="Proteomes" id="UP001150062"/>
    </source>
</evidence>
<dbReference type="CDD" id="cd07061">
    <property type="entry name" value="HP_HAP_like"/>
    <property type="match status" value="1"/>
</dbReference>
<reference evidence="4" key="2">
    <citation type="submission" date="2022-08" db="EMBL/GenBank/DDBJ databases">
        <title>Novel sulphate-reducing endosymbionts in the free-living metamonad Anaeramoeba.</title>
        <authorList>
            <person name="Jerlstrom-Hultqvist J."/>
            <person name="Cepicka I."/>
            <person name="Gallot-Lavallee L."/>
            <person name="Salas-Leiva D."/>
            <person name="Curtis B.A."/>
            <person name="Zahonova K."/>
            <person name="Pipaliya S."/>
            <person name="Dacks J."/>
            <person name="Roger A.J."/>
        </authorList>
    </citation>
    <scope>NUCLEOTIDE SEQUENCE</scope>
    <source>
        <strain evidence="4">Busselton2</strain>
    </source>
</reference>
<dbReference type="SUPFAM" id="SSF53254">
    <property type="entry name" value="Phosphoglycerate mutase-like"/>
    <property type="match status" value="1"/>
</dbReference>
<dbReference type="EMBL" id="JAOAOG010000131">
    <property type="protein sequence ID" value="KAJ6246950.1"/>
    <property type="molecule type" value="Genomic_DNA"/>
</dbReference>
<dbReference type="PANTHER" id="PTHR11567:SF110">
    <property type="entry name" value="2-PHOSPHOXYLOSE PHOSPHATASE 1"/>
    <property type="match status" value="1"/>
</dbReference>
<feature type="chain" id="PRO_5043485150" evidence="3">
    <location>
        <begin position="20"/>
        <end position="387"/>
    </location>
</feature>
<accession>A0AAV7YTK5</accession>
<dbReference type="EMBL" id="JANTQA010000047">
    <property type="protein sequence ID" value="KAJ3432809.1"/>
    <property type="molecule type" value="Genomic_DNA"/>
</dbReference>
<protein>
    <submittedName>
        <fullName evidence="4 5">Lysophosphatidic acid phosphatase type</fullName>
    </submittedName>
</protein>
<organism evidence="4 6">
    <name type="scientific">Anaeramoeba flamelloides</name>
    <dbReference type="NCBI Taxonomy" id="1746091"/>
    <lineage>
        <taxon>Eukaryota</taxon>
        <taxon>Metamonada</taxon>
        <taxon>Anaeramoebidae</taxon>
        <taxon>Anaeramoeba</taxon>
    </lineage>
</organism>
<evidence type="ECO:0000313" key="4">
    <source>
        <dbReference type="EMBL" id="KAJ3432809.1"/>
    </source>
</evidence>